<keyword evidence="3" id="KW-1003">Cell membrane</keyword>
<keyword evidence="6 7" id="KW-0472">Membrane</keyword>
<comment type="caution">
    <text evidence="8">The sequence shown here is derived from an EMBL/GenBank/DDBJ whole genome shotgun (WGS) entry which is preliminary data.</text>
</comment>
<reference evidence="9" key="1">
    <citation type="submission" date="2020-06" db="EMBL/GenBank/DDBJ databases">
        <title>Draft genomic sequence of Geomonas sp. Red330.</title>
        <authorList>
            <person name="Itoh H."/>
            <person name="Zhenxing X."/>
            <person name="Ushijima N."/>
            <person name="Masuda Y."/>
            <person name="Shiratori Y."/>
            <person name="Senoo K."/>
        </authorList>
    </citation>
    <scope>NUCLEOTIDE SEQUENCE [LARGE SCALE GENOMIC DNA]</scope>
    <source>
        <strain evidence="9">Red330</strain>
    </source>
</reference>
<comment type="subcellular location">
    <subcellularLocation>
        <location evidence="1">Cell membrane</location>
        <topology evidence="1">Multi-pass membrane protein</topology>
    </subcellularLocation>
</comment>
<feature type="transmembrane region" description="Helical" evidence="7">
    <location>
        <begin position="71"/>
        <end position="95"/>
    </location>
</feature>
<feature type="transmembrane region" description="Helical" evidence="7">
    <location>
        <begin position="29"/>
        <end position="51"/>
    </location>
</feature>
<dbReference type="RefSeq" id="WP_183352531.1">
    <property type="nucleotide sequence ID" value="NZ_BLXX01000001.1"/>
</dbReference>
<evidence type="ECO:0000313" key="8">
    <source>
        <dbReference type="EMBL" id="GFO57737.1"/>
    </source>
</evidence>
<name>A0A6V8MCQ6_9BACT</name>
<dbReference type="Pfam" id="PF00420">
    <property type="entry name" value="Oxidored_q2"/>
    <property type="match status" value="1"/>
</dbReference>
<gene>
    <name evidence="8" type="ORF">GMST_00620</name>
</gene>
<proteinExistence type="inferred from homology"/>
<evidence type="ECO:0000256" key="3">
    <source>
        <dbReference type="ARBA" id="ARBA00022475"/>
    </source>
</evidence>
<keyword evidence="9" id="KW-1185">Reference proteome</keyword>
<evidence type="ECO:0000256" key="5">
    <source>
        <dbReference type="ARBA" id="ARBA00022989"/>
    </source>
</evidence>
<dbReference type="AlphaFoldDB" id="A0A6V8MCQ6"/>
<evidence type="ECO:0000313" key="9">
    <source>
        <dbReference type="Proteomes" id="UP000556026"/>
    </source>
</evidence>
<organism evidence="8 9">
    <name type="scientific">Geomonas silvestris</name>
    <dbReference type="NCBI Taxonomy" id="2740184"/>
    <lineage>
        <taxon>Bacteria</taxon>
        <taxon>Pseudomonadati</taxon>
        <taxon>Thermodesulfobacteriota</taxon>
        <taxon>Desulfuromonadia</taxon>
        <taxon>Geobacterales</taxon>
        <taxon>Geobacteraceae</taxon>
        <taxon>Geomonas</taxon>
    </lineage>
</organism>
<dbReference type="InterPro" id="IPR039428">
    <property type="entry name" value="NUOK/Mnh_C1-like"/>
</dbReference>
<sequence>MSELPFLVTIWLFLIGLYGIATSRNTIHLVSCLFVAQSSTYLLLLSVGYRAHGSAPILSGIPPGAQPVDPVVQSLALTDIVVGATVSALILIFALQSHKRSGTQDPRRTPPMRG</sequence>
<keyword evidence="5 7" id="KW-1133">Transmembrane helix</keyword>
<dbReference type="PANTHER" id="PTHR34583:SF2">
    <property type="entry name" value="ANTIPORTER SUBUNIT MNHC2-RELATED"/>
    <property type="match status" value="1"/>
</dbReference>
<accession>A0A6V8MCQ6</accession>
<dbReference type="InterPro" id="IPR050601">
    <property type="entry name" value="CPA3_antiporter_subunitC"/>
</dbReference>
<evidence type="ECO:0000256" key="2">
    <source>
        <dbReference type="ARBA" id="ARBA00010388"/>
    </source>
</evidence>
<comment type="similarity">
    <text evidence="2">Belongs to the CPA3 antiporters (TC 2.A.63) subunit C family.</text>
</comment>
<feature type="transmembrane region" description="Helical" evidence="7">
    <location>
        <begin position="6"/>
        <end position="22"/>
    </location>
</feature>
<dbReference type="Proteomes" id="UP000556026">
    <property type="component" value="Unassembled WGS sequence"/>
</dbReference>
<protein>
    <submittedName>
        <fullName evidence="8">Cation:proton antiporter</fullName>
    </submittedName>
</protein>
<evidence type="ECO:0000256" key="1">
    <source>
        <dbReference type="ARBA" id="ARBA00004651"/>
    </source>
</evidence>
<evidence type="ECO:0000256" key="7">
    <source>
        <dbReference type="SAM" id="Phobius"/>
    </source>
</evidence>
<keyword evidence="4 7" id="KW-0812">Transmembrane</keyword>
<dbReference type="Gene3D" id="1.10.287.3510">
    <property type="match status" value="1"/>
</dbReference>
<dbReference type="PANTHER" id="PTHR34583">
    <property type="entry name" value="ANTIPORTER SUBUNIT MNHC2-RELATED"/>
    <property type="match status" value="1"/>
</dbReference>
<dbReference type="EMBL" id="BLXX01000001">
    <property type="protein sequence ID" value="GFO57737.1"/>
    <property type="molecule type" value="Genomic_DNA"/>
</dbReference>
<dbReference type="GO" id="GO:0005886">
    <property type="term" value="C:plasma membrane"/>
    <property type="evidence" value="ECO:0007669"/>
    <property type="project" value="UniProtKB-SubCell"/>
</dbReference>
<evidence type="ECO:0000256" key="6">
    <source>
        <dbReference type="ARBA" id="ARBA00023136"/>
    </source>
</evidence>
<evidence type="ECO:0000256" key="4">
    <source>
        <dbReference type="ARBA" id="ARBA00022692"/>
    </source>
</evidence>